<feature type="region of interest" description="Disordered" evidence="1">
    <location>
        <begin position="116"/>
        <end position="151"/>
    </location>
</feature>
<protein>
    <submittedName>
        <fullName evidence="2">Uncharacterized protein</fullName>
    </submittedName>
</protein>
<gene>
    <name evidence="2" type="ORF">CEXT_64721</name>
</gene>
<evidence type="ECO:0000313" key="3">
    <source>
        <dbReference type="Proteomes" id="UP001054945"/>
    </source>
</evidence>
<feature type="region of interest" description="Disordered" evidence="1">
    <location>
        <begin position="73"/>
        <end position="99"/>
    </location>
</feature>
<name>A0AAV4RGM5_CAEEX</name>
<evidence type="ECO:0000256" key="1">
    <source>
        <dbReference type="SAM" id="MobiDB-lite"/>
    </source>
</evidence>
<feature type="compositionally biased region" description="Basic and acidic residues" evidence="1">
    <location>
        <begin position="138"/>
        <end position="151"/>
    </location>
</feature>
<accession>A0AAV4RGM5</accession>
<organism evidence="2 3">
    <name type="scientific">Caerostris extrusa</name>
    <name type="common">Bark spider</name>
    <name type="synonym">Caerostris bankana</name>
    <dbReference type="NCBI Taxonomy" id="172846"/>
    <lineage>
        <taxon>Eukaryota</taxon>
        <taxon>Metazoa</taxon>
        <taxon>Ecdysozoa</taxon>
        <taxon>Arthropoda</taxon>
        <taxon>Chelicerata</taxon>
        <taxon>Arachnida</taxon>
        <taxon>Araneae</taxon>
        <taxon>Araneomorphae</taxon>
        <taxon>Entelegynae</taxon>
        <taxon>Araneoidea</taxon>
        <taxon>Araneidae</taxon>
        <taxon>Caerostris</taxon>
    </lineage>
</organism>
<dbReference type="AlphaFoldDB" id="A0AAV4RGM5"/>
<evidence type="ECO:0000313" key="2">
    <source>
        <dbReference type="EMBL" id="GIY21139.1"/>
    </source>
</evidence>
<dbReference type="EMBL" id="BPLR01007968">
    <property type="protein sequence ID" value="GIY21139.1"/>
    <property type="molecule type" value="Genomic_DNA"/>
</dbReference>
<comment type="caution">
    <text evidence="2">The sequence shown here is derived from an EMBL/GenBank/DDBJ whole genome shotgun (WGS) entry which is preliminary data.</text>
</comment>
<proteinExistence type="predicted"/>
<sequence length="151" mass="17263">MQTCPSKGCHVHTSSANGYLQLYRQDYQRCQSAIRPLSERKELFDSLNSDCTRPEADAILKPNQLGLATGNEAPRCNQINPTSSQIPWPTTFRSSQNAPQKLRRCYRSVETGYFSLHKSTGDDPRPRDTSWFPFGQSDQREDREQLDYDGD</sequence>
<dbReference type="Proteomes" id="UP001054945">
    <property type="component" value="Unassembled WGS sequence"/>
</dbReference>
<feature type="compositionally biased region" description="Polar residues" evidence="1">
    <location>
        <begin position="77"/>
        <end position="99"/>
    </location>
</feature>
<keyword evidence="3" id="KW-1185">Reference proteome</keyword>
<feature type="compositionally biased region" description="Basic and acidic residues" evidence="1">
    <location>
        <begin position="119"/>
        <end position="128"/>
    </location>
</feature>
<reference evidence="2 3" key="1">
    <citation type="submission" date="2021-06" db="EMBL/GenBank/DDBJ databases">
        <title>Caerostris extrusa draft genome.</title>
        <authorList>
            <person name="Kono N."/>
            <person name="Arakawa K."/>
        </authorList>
    </citation>
    <scope>NUCLEOTIDE SEQUENCE [LARGE SCALE GENOMIC DNA]</scope>
</reference>